<reference evidence="2 3" key="1">
    <citation type="journal article" date="2015" name="Genome Biol. Evol.">
        <title>Phylogenomic analyses indicate that early fungi evolved digesting cell walls of algal ancestors of land plants.</title>
        <authorList>
            <person name="Chang Y."/>
            <person name="Wang S."/>
            <person name="Sekimoto S."/>
            <person name="Aerts A.L."/>
            <person name="Choi C."/>
            <person name="Clum A."/>
            <person name="LaButti K.M."/>
            <person name="Lindquist E.A."/>
            <person name="Yee Ngan C."/>
            <person name="Ohm R.A."/>
            <person name="Salamov A.A."/>
            <person name="Grigoriev I.V."/>
            <person name="Spatafora J.W."/>
            <person name="Berbee M.L."/>
        </authorList>
    </citation>
    <scope>NUCLEOTIDE SEQUENCE [LARGE SCALE GENOMIC DNA]</scope>
    <source>
        <strain evidence="2 3">NRRL 1564</strain>
    </source>
</reference>
<evidence type="ECO:0000313" key="2">
    <source>
        <dbReference type="EMBL" id="PIA18790.1"/>
    </source>
</evidence>
<feature type="region of interest" description="Disordered" evidence="1">
    <location>
        <begin position="1"/>
        <end position="47"/>
    </location>
</feature>
<feature type="compositionally biased region" description="Polar residues" evidence="1">
    <location>
        <begin position="22"/>
        <end position="37"/>
    </location>
</feature>
<feature type="region of interest" description="Disordered" evidence="1">
    <location>
        <begin position="752"/>
        <end position="775"/>
    </location>
</feature>
<dbReference type="Proteomes" id="UP000242474">
    <property type="component" value="Unassembled WGS sequence"/>
</dbReference>
<evidence type="ECO:0000313" key="3">
    <source>
        <dbReference type="Proteomes" id="UP000242474"/>
    </source>
</evidence>
<proteinExistence type="predicted"/>
<feature type="compositionally biased region" description="Polar residues" evidence="1">
    <location>
        <begin position="614"/>
        <end position="627"/>
    </location>
</feature>
<dbReference type="AlphaFoldDB" id="A0A2G5BIE5"/>
<gene>
    <name evidence="2" type="ORF">COEREDRAFT_84746</name>
</gene>
<sequence length="815" mass="92698">MQAFELNKREVAVPKKPKRSKTNLSSMVNDSTTTTGNLGDPSPLERGNWLPENADNFHYVLSKHTCFEGNILQLNHRYLDIRDIRLVEELEDPTKGGPVDDQEIIRQLEKSNDANPNKDCRRWFLLLRELQIAAGDKHTIRQINTKHINTRSRWSVPFKSLHEVGYLIKNQFIRGVKRYANNNPKAIDNDMPRRRTNIEKKNLAAIKAIRKYICYKELFWSYDTMSVPSSSTQTEISADYPDMEEMSEPERWIRAMIRRHGQQMVDYMDCCAINLTNSYVTELNKRETTEGHVNYVTSNNKEMVVGLLGDLVDEILAKSKPASATFYSLQARPKRTSTSQPNIASILEISNNINPTRKPFPSLNIGGNDYFDSHITPISSKSDQKSLHLHTANVDDNVNEMSDGDRPTFAKRSKSHLLLYREEEVLKDRPPIPQTSASFMNTSIYNEAPENSSHSSSSSLFQRSLMDAQHNANTGEETEECMPCEDGLFTQFIDYEPSSNHEAHVCNKNENNMNMNIEPKMSGELSEGIFNLSVENNSVSFNDTQMYLKDQHMQNDQDYFNQQNQQLYSDFSQFNSHSQPITANSISSTMEYIQSDNVDNSNKIVDKTLDQERMSNSMKHTSTSLPKSKSDNLLKKQELQKQLENNVQPHQDSITEELQHILSNSKTGFTFQLPQSSYGWPTESSIENNISHSQQIDMLSNSIAPLQQGLNINTSEVLPIPIMTSRHQSDIYTSGSMQMSLDMIANSLPVQQETNNQPQVSRISTQPQPSNDSSKLTTTLVMVNGVPSHVELLHDNMDVSPNPIILPISRIKEQS</sequence>
<dbReference type="EMBL" id="KZ303488">
    <property type="protein sequence ID" value="PIA18790.1"/>
    <property type="molecule type" value="Genomic_DNA"/>
</dbReference>
<accession>A0A2G5BIE5</accession>
<dbReference type="OrthoDB" id="5557898at2759"/>
<protein>
    <submittedName>
        <fullName evidence="2">Uncharacterized protein</fullName>
    </submittedName>
</protein>
<name>A0A2G5BIE5_COERN</name>
<feature type="region of interest" description="Disordered" evidence="1">
    <location>
        <begin position="610"/>
        <end position="631"/>
    </location>
</feature>
<evidence type="ECO:0000256" key="1">
    <source>
        <dbReference type="SAM" id="MobiDB-lite"/>
    </source>
</evidence>
<organism evidence="2 3">
    <name type="scientific">Coemansia reversa (strain ATCC 12441 / NRRL 1564)</name>
    <dbReference type="NCBI Taxonomy" id="763665"/>
    <lineage>
        <taxon>Eukaryota</taxon>
        <taxon>Fungi</taxon>
        <taxon>Fungi incertae sedis</taxon>
        <taxon>Zoopagomycota</taxon>
        <taxon>Kickxellomycotina</taxon>
        <taxon>Kickxellomycetes</taxon>
        <taxon>Kickxellales</taxon>
        <taxon>Kickxellaceae</taxon>
        <taxon>Coemansia</taxon>
    </lineage>
</organism>
<feature type="compositionally biased region" description="Basic and acidic residues" evidence="1">
    <location>
        <begin position="1"/>
        <end position="13"/>
    </location>
</feature>
<keyword evidence="3" id="KW-1185">Reference proteome</keyword>